<dbReference type="PANTHER" id="PTHR45829">
    <property type="entry name" value="MITOCHONDRIAL CARRIER PROTEIN RIM2"/>
    <property type="match status" value="1"/>
</dbReference>
<reference evidence="11 12" key="1">
    <citation type="journal article" date="2012" name="PLoS Pathog.">
        <title>Diverse lifestyles and strategies of plant pathogenesis encoded in the genomes of eighteen Dothideomycetes fungi.</title>
        <authorList>
            <person name="Ohm R.A."/>
            <person name="Feau N."/>
            <person name="Henrissat B."/>
            <person name="Schoch C.L."/>
            <person name="Horwitz B.A."/>
            <person name="Barry K.W."/>
            <person name="Condon B.J."/>
            <person name="Copeland A.C."/>
            <person name="Dhillon B."/>
            <person name="Glaser F."/>
            <person name="Hesse C.N."/>
            <person name="Kosti I."/>
            <person name="LaButti K."/>
            <person name="Lindquist E.A."/>
            <person name="Lucas S."/>
            <person name="Salamov A.A."/>
            <person name="Bradshaw R.E."/>
            <person name="Ciuffetti L."/>
            <person name="Hamelin R.C."/>
            <person name="Kema G.H.J."/>
            <person name="Lawrence C."/>
            <person name="Scott J.A."/>
            <person name="Spatafora J.W."/>
            <person name="Turgeon B.G."/>
            <person name="de Wit P.J.G.M."/>
            <person name="Zhong S."/>
            <person name="Goodwin S.B."/>
            <person name="Grigoriev I.V."/>
        </authorList>
    </citation>
    <scope>NUCLEOTIDE SEQUENCE [LARGE SCALE GENOMIC DNA]</scope>
    <source>
        <strain evidence="12">C5 / ATCC 48332 / race O</strain>
    </source>
</reference>
<sequence length="154" mass="16936">NIIDYVRKVVAQEGIKGLYRGISASYLGTVKTALHLVIYEQLKAVYRKSLNDKGGMNEELSHWISTSGASGSAKCATVLLTYPHEVIRTWLRQAPVGIHSPRYTGLWQCFRSVGQSEGLAGLYSGLIPYMARSIPSAVSTLGVYEFVLRLMGPQ</sequence>
<evidence type="ECO:0000256" key="5">
    <source>
        <dbReference type="ARBA" id="ARBA00022792"/>
    </source>
</evidence>
<comment type="similarity">
    <text evidence="10">Belongs to the mitochondrial carrier (TC 2.A.29) family.</text>
</comment>
<keyword evidence="2 10" id="KW-0813">Transport</keyword>
<reference evidence="12" key="2">
    <citation type="journal article" date="2013" name="PLoS Genet.">
        <title>Comparative genome structure, secondary metabolite, and effector coding capacity across Cochliobolus pathogens.</title>
        <authorList>
            <person name="Condon B.J."/>
            <person name="Leng Y."/>
            <person name="Wu D."/>
            <person name="Bushley K.E."/>
            <person name="Ohm R.A."/>
            <person name="Otillar R."/>
            <person name="Martin J."/>
            <person name="Schackwitz W."/>
            <person name="Grimwood J."/>
            <person name="MohdZainudin N."/>
            <person name="Xue C."/>
            <person name="Wang R."/>
            <person name="Manning V.A."/>
            <person name="Dhillon B."/>
            <person name="Tu Z.J."/>
            <person name="Steffenson B.J."/>
            <person name="Salamov A."/>
            <person name="Sun H."/>
            <person name="Lowry S."/>
            <person name="LaButti K."/>
            <person name="Han J."/>
            <person name="Copeland A."/>
            <person name="Lindquist E."/>
            <person name="Barry K."/>
            <person name="Schmutz J."/>
            <person name="Baker S.E."/>
            <person name="Ciuffetti L.M."/>
            <person name="Grigoriev I.V."/>
            <person name="Zhong S."/>
            <person name="Turgeon B.G."/>
        </authorList>
    </citation>
    <scope>NUCLEOTIDE SEQUENCE [LARGE SCALE GENOMIC DNA]</scope>
    <source>
        <strain evidence="12">C5 / ATCC 48332 / race O</strain>
    </source>
</reference>
<dbReference type="GO" id="GO:0015218">
    <property type="term" value="F:pyrimidine nucleotide transmembrane transporter activity"/>
    <property type="evidence" value="ECO:0007669"/>
    <property type="project" value="InterPro"/>
</dbReference>
<dbReference type="PANTHER" id="PTHR45829:SF4">
    <property type="entry name" value="MITOCHONDRIAL CARRIER PROTEIN RIM2"/>
    <property type="match status" value="1"/>
</dbReference>
<keyword evidence="3 9" id="KW-0812">Transmembrane</keyword>
<evidence type="ECO:0000256" key="3">
    <source>
        <dbReference type="ARBA" id="ARBA00022692"/>
    </source>
</evidence>
<evidence type="ECO:0000256" key="10">
    <source>
        <dbReference type="RuleBase" id="RU000488"/>
    </source>
</evidence>
<evidence type="ECO:0008006" key="13">
    <source>
        <dbReference type="Google" id="ProtNLM"/>
    </source>
</evidence>
<dbReference type="SUPFAM" id="SSF103506">
    <property type="entry name" value="Mitochondrial carrier"/>
    <property type="match status" value="1"/>
</dbReference>
<keyword evidence="4" id="KW-0677">Repeat</keyword>
<dbReference type="AlphaFoldDB" id="M2UBW7"/>
<evidence type="ECO:0000256" key="7">
    <source>
        <dbReference type="ARBA" id="ARBA00023128"/>
    </source>
</evidence>
<evidence type="ECO:0000256" key="8">
    <source>
        <dbReference type="ARBA" id="ARBA00023136"/>
    </source>
</evidence>
<keyword evidence="8 9" id="KW-0472">Membrane</keyword>
<dbReference type="OrthoDB" id="269120at2759"/>
<feature type="non-terminal residue" evidence="11">
    <location>
        <position position="1"/>
    </location>
</feature>
<comment type="subcellular location">
    <subcellularLocation>
        <location evidence="1">Mitochondrion inner membrane</location>
        <topology evidence="1">Multi-pass membrane protein</topology>
    </subcellularLocation>
</comment>
<keyword evidence="5" id="KW-0999">Mitochondrion inner membrane</keyword>
<keyword evidence="12" id="KW-1185">Reference proteome</keyword>
<feature type="repeat" description="Solcar" evidence="9">
    <location>
        <begin position="1"/>
        <end position="45"/>
    </location>
</feature>
<evidence type="ECO:0000256" key="9">
    <source>
        <dbReference type="PROSITE-ProRule" id="PRU00282"/>
    </source>
</evidence>
<dbReference type="OMA" id="TCATSMA"/>
<dbReference type="GO" id="GO:0005743">
    <property type="term" value="C:mitochondrial inner membrane"/>
    <property type="evidence" value="ECO:0007669"/>
    <property type="project" value="UniProtKB-SubCell"/>
</dbReference>
<dbReference type="Pfam" id="PF00153">
    <property type="entry name" value="Mito_carr"/>
    <property type="match status" value="2"/>
</dbReference>
<evidence type="ECO:0000256" key="4">
    <source>
        <dbReference type="ARBA" id="ARBA00022737"/>
    </source>
</evidence>
<dbReference type="InterPro" id="IPR018108">
    <property type="entry name" value="MCP_transmembrane"/>
</dbReference>
<proteinExistence type="inferred from homology"/>
<dbReference type="GO" id="GO:1990519">
    <property type="term" value="P:pyrimidine nucleotide import into mitochondrion"/>
    <property type="evidence" value="ECO:0007669"/>
    <property type="project" value="TreeGrafter"/>
</dbReference>
<dbReference type="InterPro" id="IPR049562">
    <property type="entry name" value="SLC25A33/36-like"/>
</dbReference>
<feature type="repeat" description="Solcar" evidence="9">
    <location>
        <begin position="61"/>
        <end position="150"/>
    </location>
</feature>
<name>M2UBW7_COCH5</name>
<accession>M2UBW7</accession>
<dbReference type="PROSITE" id="PS50920">
    <property type="entry name" value="SOLCAR"/>
    <property type="match status" value="2"/>
</dbReference>
<evidence type="ECO:0000313" key="11">
    <source>
        <dbReference type="EMBL" id="EMD85488.1"/>
    </source>
</evidence>
<gene>
    <name evidence="11" type="ORF">COCHEDRAFT_1118601</name>
</gene>
<evidence type="ECO:0000313" key="12">
    <source>
        <dbReference type="Proteomes" id="UP000016936"/>
    </source>
</evidence>
<dbReference type="STRING" id="701091.M2UBW7"/>
<dbReference type="eggNOG" id="KOG0757">
    <property type="taxonomic scope" value="Eukaryota"/>
</dbReference>
<protein>
    <recommendedName>
        <fullName evidence="13">Mitochondrial carrier protein</fullName>
    </recommendedName>
</protein>
<dbReference type="HOGENOM" id="CLU_015166_6_6_1"/>
<evidence type="ECO:0000256" key="2">
    <source>
        <dbReference type="ARBA" id="ARBA00022448"/>
    </source>
</evidence>
<dbReference type="Gene3D" id="1.50.40.10">
    <property type="entry name" value="Mitochondrial carrier domain"/>
    <property type="match status" value="1"/>
</dbReference>
<organism evidence="11 12">
    <name type="scientific">Cochliobolus heterostrophus (strain C5 / ATCC 48332 / race O)</name>
    <name type="common">Southern corn leaf blight fungus</name>
    <name type="synonym">Bipolaris maydis</name>
    <dbReference type="NCBI Taxonomy" id="701091"/>
    <lineage>
        <taxon>Eukaryota</taxon>
        <taxon>Fungi</taxon>
        <taxon>Dikarya</taxon>
        <taxon>Ascomycota</taxon>
        <taxon>Pezizomycotina</taxon>
        <taxon>Dothideomycetes</taxon>
        <taxon>Pleosporomycetidae</taxon>
        <taxon>Pleosporales</taxon>
        <taxon>Pleosporineae</taxon>
        <taxon>Pleosporaceae</taxon>
        <taxon>Bipolaris</taxon>
    </lineage>
</organism>
<dbReference type="EMBL" id="KB445588">
    <property type="protein sequence ID" value="EMD85488.1"/>
    <property type="molecule type" value="Genomic_DNA"/>
</dbReference>
<dbReference type="Proteomes" id="UP000016936">
    <property type="component" value="Unassembled WGS sequence"/>
</dbReference>
<keyword evidence="7" id="KW-0496">Mitochondrion</keyword>
<evidence type="ECO:0000256" key="6">
    <source>
        <dbReference type="ARBA" id="ARBA00022989"/>
    </source>
</evidence>
<dbReference type="InterPro" id="IPR023395">
    <property type="entry name" value="MCP_dom_sf"/>
</dbReference>
<keyword evidence="6" id="KW-1133">Transmembrane helix</keyword>
<evidence type="ECO:0000256" key="1">
    <source>
        <dbReference type="ARBA" id="ARBA00004448"/>
    </source>
</evidence>